<dbReference type="InterPro" id="IPR051411">
    <property type="entry name" value="Polyketide_trans_af380"/>
</dbReference>
<dbReference type="RefSeq" id="WP_086456937.1">
    <property type="nucleotide sequence ID" value="NZ_FXWL01000002.1"/>
</dbReference>
<proteinExistence type="predicted"/>
<dbReference type="Gene3D" id="1.10.10.800">
    <property type="match status" value="1"/>
</dbReference>
<dbReference type="SUPFAM" id="SSF53474">
    <property type="entry name" value="alpha/beta-Hydrolases"/>
    <property type="match status" value="1"/>
</dbReference>
<feature type="domain" description="AB hydrolase-1" evidence="1">
    <location>
        <begin position="49"/>
        <end position="287"/>
    </location>
</feature>
<reference evidence="3" key="1">
    <citation type="submission" date="2017-04" db="EMBL/GenBank/DDBJ databases">
        <authorList>
            <person name="Varghese N."/>
            <person name="Submissions S."/>
        </authorList>
    </citation>
    <scope>NUCLEOTIDE SEQUENCE [LARGE SCALE GENOMIC DNA]</scope>
    <source>
        <strain evidence="3">UI2</strain>
    </source>
</reference>
<name>A0A1Y6FNB2_9SPHN</name>
<keyword evidence="3" id="KW-1185">Reference proteome</keyword>
<gene>
    <name evidence="2" type="ORF">SAMN06295984_1897</name>
</gene>
<dbReference type="Gene3D" id="3.40.50.1820">
    <property type="entry name" value="alpha/beta hydrolase"/>
    <property type="match status" value="1"/>
</dbReference>
<dbReference type="Pfam" id="PF12697">
    <property type="entry name" value="Abhydrolase_6"/>
    <property type="match status" value="1"/>
</dbReference>
<dbReference type="InterPro" id="IPR000073">
    <property type="entry name" value="AB_hydrolase_1"/>
</dbReference>
<protein>
    <recommendedName>
        <fullName evidence="1">AB hydrolase-1 domain-containing protein</fullName>
    </recommendedName>
</protein>
<dbReference type="AlphaFoldDB" id="A0A1Y6FNB2"/>
<sequence length="299" mass="31923">MKQDVSFLSAGLNLAACLYTPKRPNGRTIIVGHPGSSVKEQSPALYAGKLCERGFRVLTFDAAHQGASEGLPRGLENPAKRVEDFKAAVSWLQTCPEVDPARIGGLGICASGGYIIQAAAGDTRISAVATVAAVDVGRQVRVGANGAQDPALLQALLDGAAQARSEAAVTGKIEGFPIFPADEASARAGDLHLFEGWEYYCTPRGAHPRAAKALTWDSIDRMATFDAFRFIAMIAPRPLLMITADKAVTAWMTHDAYERAQQPKSLHIIEGATHVGLYDREDAVNDAVGRLSDFYTDVL</sequence>
<accession>A0A1Y6FNB2</accession>
<evidence type="ECO:0000313" key="3">
    <source>
        <dbReference type="Proteomes" id="UP000194469"/>
    </source>
</evidence>
<dbReference type="PANTHER" id="PTHR47751:SF1">
    <property type="entry name" value="SUPERFAMILY HYDROLASE, PUTATIVE (AFU_ORTHOLOGUE AFUA_2G16580)-RELATED"/>
    <property type="match status" value="1"/>
</dbReference>
<organism evidence="2 3">
    <name type="scientific">Sphingopyxis terrae subsp. ummariensis</name>
    <dbReference type="NCBI Taxonomy" id="429001"/>
    <lineage>
        <taxon>Bacteria</taxon>
        <taxon>Pseudomonadati</taxon>
        <taxon>Pseudomonadota</taxon>
        <taxon>Alphaproteobacteria</taxon>
        <taxon>Sphingomonadales</taxon>
        <taxon>Sphingomonadaceae</taxon>
        <taxon>Sphingopyxis</taxon>
    </lineage>
</organism>
<dbReference type="InterPro" id="IPR029058">
    <property type="entry name" value="AB_hydrolase_fold"/>
</dbReference>
<dbReference type="PANTHER" id="PTHR47751">
    <property type="entry name" value="SUPERFAMILY HYDROLASE, PUTATIVE (AFU_ORTHOLOGUE AFUA_2G16580)-RELATED"/>
    <property type="match status" value="1"/>
</dbReference>
<dbReference type="Proteomes" id="UP000194469">
    <property type="component" value="Unassembled WGS sequence"/>
</dbReference>
<evidence type="ECO:0000259" key="1">
    <source>
        <dbReference type="Pfam" id="PF12697"/>
    </source>
</evidence>
<evidence type="ECO:0000313" key="2">
    <source>
        <dbReference type="EMBL" id="SMQ76458.1"/>
    </source>
</evidence>
<dbReference type="GeneID" id="303002202"/>
<dbReference type="EMBL" id="FXWL01000002">
    <property type="protein sequence ID" value="SMQ76458.1"/>
    <property type="molecule type" value="Genomic_DNA"/>
</dbReference>